<name>A0ABW6IBH9_9CYAN</name>
<keyword evidence="5" id="KW-1185">Reference proteome</keyword>
<evidence type="ECO:0000313" key="4">
    <source>
        <dbReference type="EMBL" id="MFE4105514.1"/>
    </source>
</evidence>
<organism evidence="4 5">
    <name type="scientific">Almyronema epifaneia S1</name>
    <dbReference type="NCBI Taxonomy" id="2991925"/>
    <lineage>
        <taxon>Bacteria</taxon>
        <taxon>Bacillati</taxon>
        <taxon>Cyanobacteriota</taxon>
        <taxon>Cyanophyceae</taxon>
        <taxon>Nodosilineales</taxon>
        <taxon>Nodosilineaceae</taxon>
        <taxon>Almyronema</taxon>
        <taxon>Almyronema epifaneia</taxon>
    </lineage>
</organism>
<evidence type="ECO:0000256" key="1">
    <source>
        <dbReference type="SAM" id="MobiDB-lite"/>
    </source>
</evidence>
<sequence>MEDKKGLRQIPLGVAAGLAAVVLVAGGATAFFTWRSLSPRTATPEFPSIEDPASEAPGFETPLESGTEAPAESRSPQTNAAQPEATQTSQVYWLQDDGTRFALVPQNLNLEADQPEAQIQAAFEQLMAGPTQSVEGASAVPEATQLLGVDVAADGVHVDLSQDFTFGGGSASMMGRLGQVIYTASSLEPETPVWISVEGEPLTLLGGEGLEVLQPMTRADFDANYSL</sequence>
<dbReference type="RefSeq" id="WP_377962202.1">
    <property type="nucleotide sequence ID" value="NZ_JBHZOL010000024.1"/>
</dbReference>
<accession>A0ABW6IBH9</accession>
<feature type="compositionally biased region" description="Polar residues" evidence="1">
    <location>
        <begin position="74"/>
        <end position="87"/>
    </location>
</feature>
<keyword evidence="2" id="KW-0472">Membrane</keyword>
<dbReference type="EMBL" id="JBHZOL010000024">
    <property type="protein sequence ID" value="MFE4105514.1"/>
    <property type="molecule type" value="Genomic_DNA"/>
</dbReference>
<proteinExistence type="predicted"/>
<evidence type="ECO:0000313" key="5">
    <source>
        <dbReference type="Proteomes" id="UP001600165"/>
    </source>
</evidence>
<protein>
    <submittedName>
        <fullName evidence="4">GerMN domain-containing protein</fullName>
    </submittedName>
</protein>
<dbReference type="InterPro" id="IPR019606">
    <property type="entry name" value="GerMN"/>
</dbReference>
<evidence type="ECO:0000256" key="2">
    <source>
        <dbReference type="SAM" id="Phobius"/>
    </source>
</evidence>
<reference evidence="4 5" key="1">
    <citation type="submission" date="2024-10" db="EMBL/GenBank/DDBJ databases">
        <authorList>
            <person name="Ratan Roy A."/>
            <person name="Morales Sandoval P.H."/>
            <person name="De Los Santos Villalobos S."/>
            <person name="Chakraborty S."/>
            <person name="Mukherjee J."/>
        </authorList>
    </citation>
    <scope>NUCLEOTIDE SEQUENCE [LARGE SCALE GENOMIC DNA]</scope>
    <source>
        <strain evidence="4 5">S1</strain>
    </source>
</reference>
<keyword evidence="2" id="KW-1133">Transmembrane helix</keyword>
<feature type="domain" description="GerMN" evidence="3">
    <location>
        <begin position="119"/>
        <end position="206"/>
    </location>
</feature>
<gene>
    <name evidence="4" type="ORF">ACFVKH_04435</name>
</gene>
<evidence type="ECO:0000259" key="3">
    <source>
        <dbReference type="SMART" id="SM00909"/>
    </source>
</evidence>
<feature type="region of interest" description="Disordered" evidence="1">
    <location>
        <begin position="41"/>
        <end position="87"/>
    </location>
</feature>
<comment type="caution">
    <text evidence="4">The sequence shown here is derived from an EMBL/GenBank/DDBJ whole genome shotgun (WGS) entry which is preliminary data.</text>
</comment>
<keyword evidence="2" id="KW-0812">Transmembrane</keyword>
<dbReference type="SMART" id="SM00909">
    <property type="entry name" value="Germane"/>
    <property type="match status" value="1"/>
</dbReference>
<dbReference type="Proteomes" id="UP001600165">
    <property type="component" value="Unassembled WGS sequence"/>
</dbReference>
<feature type="transmembrane region" description="Helical" evidence="2">
    <location>
        <begin position="12"/>
        <end position="34"/>
    </location>
</feature>
<dbReference type="Pfam" id="PF10646">
    <property type="entry name" value="Germane"/>
    <property type="match status" value="1"/>
</dbReference>